<dbReference type="InterPro" id="IPR048584">
    <property type="entry name" value="Ribosomal_uS5m_N"/>
</dbReference>
<dbReference type="Gene3D" id="3.30.160.20">
    <property type="match status" value="1"/>
</dbReference>
<keyword evidence="3 8" id="KW-0689">Ribosomal protein</keyword>
<evidence type="ECO:0000256" key="8">
    <source>
        <dbReference type="PROSITE-ProRule" id="PRU00268"/>
    </source>
</evidence>
<evidence type="ECO:0000256" key="1">
    <source>
        <dbReference type="ARBA" id="ARBA00004173"/>
    </source>
</evidence>
<dbReference type="SUPFAM" id="SSF54211">
    <property type="entry name" value="Ribosomal protein S5 domain 2-like"/>
    <property type="match status" value="1"/>
</dbReference>
<evidence type="ECO:0000256" key="4">
    <source>
        <dbReference type="ARBA" id="ARBA00023128"/>
    </source>
</evidence>
<comment type="similarity">
    <text evidence="2 9">Belongs to the universal ribosomal protein uS5 family.</text>
</comment>
<dbReference type="FunFam" id="3.30.230.10:FF:000002">
    <property type="entry name" value="30S ribosomal protein S5"/>
    <property type="match status" value="1"/>
</dbReference>
<proteinExistence type="inferred from homology"/>
<evidence type="ECO:0000259" key="11">
    <source>
        <dbReference type="PROSITE" id="PS50881"/>
    </source>
</evidence>
<dbReference type="InterPro" id="IPR013810">
    <property type="entry name" value="Ribosomal_uS5_N"/>
</dbReference>
<dbReference type="GO" id="GO:0006412">
    <property type="term" value="P:translation"/>
    <property type="evidence" value="ECO:0007669"/>
    <property type="project" value="InterPro"/>
</dbReference>
<dbReference type="FunFam" id="3.30.160.20:FF:000022">
    <property type="entry name" value="28S ribosomal protein S5, mitochondrial"/>
    <property type="match status" value="1"/>
</dbReference>
<evidence type="ECO:0000256" key="5">
    <source>
        <dbReference type="ARBA" id="ARBA00023274"/>
    </source>
</evidence>
<sequence length="407" mass="45591">MAAAVVVAAQRVCNAGILRTACRGYALISNHGISCQYAALASTFQTHCNISASYNVTVQQRRQRSFFNKLTAHQLWKGVAAENTAGGRKGRGKRGKRKRTRDLNRGQVLGEGKIGYLWPGLNAPLMVSGKVQSISQRDEEEQKALQLAKAEEQKQLDKRRRIRIKKERGWTGRSWGGVSLGPPDPGPNGETFEDFDSRVLELRSVFNMTSNEGRKRSMRALVAVGNGKGSAGFALGKASHMKNALRKAKNKAIRHLQYVERYEDHTIYHDIAATFKKTTIRMKKQNKGYGLRCHRAIITICKLIGVKDMYARVYGSNNILNLTTCLFKGLANQETHQKLANKKKLYVVEFREECGPLPIVVAKPNNGPVREDPESEEVALDVKLEWKEVKAAQGMKSRWADVKRAVW</sequence>
<feature type="domain" description="S5 DRBM" evidence="11">
    <location>
        <begin position="195"/>
        <end position="259"/>
    </location>
</feature>
<feature type="region of interest" description="Disordered" evidence="10">
    <location>
        <begin position="81"/>
        <end position="104"/>
    </location>
</feature>
<keyword evidence="12" id="KW-1185">Reference proteome</keyword>
<gene>
    <name evidence="13" type="primary">MRPS5</name>
</gene>
<dbReference type="AlphaFoldDB" id="A0A6I9XR86"/>
<evidence type="ECO:0000313" key="13">
    <source>
        <dbReference type="RefSeq" id="XP_013916276.1"/>
    </source>
</evidence>
<comment type="subcellular location">
    <subcellularLocation>
        <location evidence="1">Mitochondrion</location>
    </subcellularLocation>
</comment>
<dbReference type="GO" id="GO:0005743">
    <property type="term" value="C:mitochondrial inner membrane"/>
    <property type="evidence" value="ECO:0007669"/>
    <property type="project" value="UniProtKB-ARBA"/>
</dbReference>
<dbReference type="RefSeq" id="XP_013916276.1">
    <property type="nucleotide sequence ID" value="XM_014060801.1"/>
</dbReference>
<dbReference type="InterPro" id="IPR018192">
    <property type="entry name" value="Ribosomal_uS5_N_CS"/>
</dbReference>
<dbReference type="InterPro" id="IPR000851">
    <property type="entry name" value="Ribosomal_uS5"/>
</dbReference>
<dbReference type="InterPro" id="IPR014721">
    <property type="entry name" value="Ribsml_uS5_D2-typ_fold_subgr"/>
</dbReference>
<dbReference type="GeneID" id="106544509"/>
<evidence type="ECO:0000256" key="10">
    <source>
        <dbReference type="SAM" id="MobiDB-lite"/>
    </source>
</evidence>
<dbReference type="KEGG" id="tsr:106544509"/>
<dbReference type="Proteomes" id="UP000504617">
    <property type="component" value="Unplaced"/>
</dbReference>
<evidence type="ECO:0000256" key="2">
    <source>
        <dbReference type="ARBA" id="ARBA00008945"/>
    </source>
</evidence>
<keyword evidence="5 8" id="KW-0687">Ribonucleoprotein</keyword>
<evidence type="ECO:0000313" key="12">
    <source>
        <dbReference type="Proteomes" id="UP000504617"/>
    </source>
</evidence>
<dbReference type="GO" id="GO:0003723">
    <property type="term" value="F:RNA binding"/>
    <property type="evidence" value="ECO:0007669"/>
    <property type="project" value="InterPro"/>
</dbReference>
<dbReference type="GO" id="GO:0003735">
    <property type="term" value="F:structural constituent of ribosome"/>
    <property type="evidence" value="ECO:0007669"/>
    <property type="project" value="UniProtKB-UniRule"/>
</dbReference>
<organism evidence="12 13">
    <name type="scientific">Thamnophis sirtalis</name>
    <dbReference type="NCBI Taxonomy" id="35019"/>
    <lineage>
        <taxon>Eukaryota</taxon>
        <taxon>Metazoa</taxon>
        <taxon>Chordata</taxon>
        <taxon>Craniata</taxon>
        <taxon>Vertebrata</taxon>
        <taxon>Euteleostomi</taxon>
        <taxon>Lepidosauria</taxon>
        <taxon>Squamata</taxon>
        <taxon>Bifurcata</taxon>
        <taxon>Unidentata</taxon>
        <taxon>Episquamata</taxon>
        <taxon>Toxicofera</taxon>
        <taxon>Serpentes</taxon>
        <taxon>Colubroidea</taxon>
        <taxon>Colubridae</taxon>
        <taxon>Natricinae</taxon>
        <taxon>Thamnophis</taxon>
    </lineage>
</organism>
<dbReference type="Gene3D" id="3.30.230.10">
    <property type="match status" value="1"/>
</dbReference>
<accession>A0A6I9XR86</accession>
<name>A0A6I9XR86_9SAUR</name>
<evidence type="ECO:0000256" key="9">
    <source>
        <dbReference type="RuleBase" id="RU003823"/>
    </source>
</evidence>
<evidence type="ECO:0000256" key="7">
    <source>
        <dbReference type="ARBA" id="ARBA00041606"/>
    </source>
</evidence>
<dbReference type="Pfam" id="PF21251">
    <property type="entry name" value="Ribosomal_uS5m_N"/>
    <property type="match status" value="1"/>
</dbReference>
<dbReference type="PROSITE" id="PS00585">
    <property type="entry name" value="RIBOSOMAL_S5"/>
    <property type="match status" value="1"/>
</dbReference>
<dbReference type="InterPro" id="IPR020568">
    <property type="entry name" value="Ribosomal_Su5_D2-typ_SF"/>
</dbReference>
<dbReference type="InterPro" id="IPR005324">
    <property type="entry name" value="Ribosomal_uS5_C"/>
</dbReference>
<dbReference type="Pfam" id="PF03719">
    <property type="entry name" value="Ribosomal_S5_C"/>
    <property type="match status" value="1"/>
</dbReference>
<dbReference type="PANTHER" id="PTHR48277:SF1">
    <property type="entry name" value="MITOCHONDRIAL RIBOSOMAL PROTEIN S5"/>
    <property type="match status" value="1"/>
</dbReference>
<dbReference type="PANTHER" id="PTHR48277">
    <property type="entry name" value="MITOCHONDRIAL RIBOSOMAL PROTEIN S5"/>
    <property type="match status" value="1"/>
</dbReference>
<dbReference type="Pfam" id="PF00333">
    <property type="entry name" value="Ribosomal_S5"/>
    <property type="match status" value="1"/>
</dbReference>
<evidence type="ECO:0000256" key="3">
    <source>
        <dbReference type="ARBA" id="ARBA00022980"/>
    </source>
</evidence>
<dbReference type="GO" id="GO:0005763">
    <property type="term" value="C:mitochondrial small ribosomal subunit"/>
    <property type="evidence" value="ECO:0007669"/>
    <property type="project" value="UniProtKB-ARBA"/>
</dbReference>
<dbReference type="SUPFAM" id="SSF54768">
    <property type="entry name" value="dsRNA-binding domain-like"/>
    <property type="match status" value="1"/>
</dbReference>
<feature type="compositionally biased region" description="Basic residues" evidence="10">
    <location>
        <begin position="88"/>
        <end position="100"/>
    </location>
</feature>
<reference evidence="13" key="1">
    <citation type="submission" date="2025-08" db="UniProtKB">
        <authorList>
            <consortium name="RefSeq"/>
        </authorList>
    </citation>
    <scope>IDENTIFICATION</scope>
    <source>
        <tissue evidence="13">Skeletal muscle</tissue>
    </source>
</reference>
<dbReference type="OrthoDB" id="309483at2759"/>
<evidence type="ECO:0000256" key="6">
    <source>
        <dbReference type="ARBA" id="ARBA00039335"/>
    </source>
</evidence>
<dbReference type="CTD" id="64969"/>
<keyword evidence="4" id="KW-0496">Mitochondrion</keyword>
<protein>
    <recommendedName>
        <fullName evidence="6">Small ribosomal subunit protein uS5m</fullName>
    </recommendedName>
    <alternativeName>
        <fullName evidence="7">28S ribosomal protein S5, mitochondrial</fullName>
    </alternativeName>
</protein>
<dbReference type="PROSITE" id="PS50881">
    <property type="entry name" value="S5_DSRBD"/>
    <property type="match status" value="1"/>
</dbReference>